<evidence type="ECO:0000313" key="1">
    <source>
        <dbReference type="EMBL" id="KAB7501466.1"/>
    </source>
</evidence>
<dbReference type="Proteomes" id="UP000326759">
    <property type="component" value="Unassembled WGS sequence"/>
</dbReference>
<dbReference type="GO" id="GO:0042721">
    <property type="term" value="C:TIM22 mitochondrial import inner membrane insertion complex"/>
    <property type="evidence" value="ECO:0007669"/>
    <property type="project" value="InterPro"/>
</dbReference>
<reference evidence="1 2" key="1">
    <citation type="journal article" date="2019" name="PLoS Biol.">
        <title>Sex chromosomes control vertical transmission of feminizing Wolbachia symbionts in an isopod.</title>
        <authorList>
            <person name="Becking T."/>
            <person name="Chebbi M.A."/>
            <person name="Giraud I."/>
            <person name="Moumen B."/>
            <person name="Laverre T."/>
            <person name="Caubet Y."/>
            <person name="Peccoud J."/>
            <person name="Gilbert C."/>
            <person name="Cordaux R."/>
        </authorList>
    </citation>
    <scope>NUCLEOTIDE SEQUENCE [LARGE SCALE GENOMIC DNA]</scope>
    <source>
        <strain evidence="1">ANa2</strain>
        <tissue evidence="1">Whole body excluding digestive tract and cuticle</tissue>
    </source>
</reference>
<organism evidence="1 2">
    <name type="scientific">Armadillidium nasatum</name>
    <dbReference type="NCBI Taxonomy" id="96803"/>
    <lineage>
        <taxon>Eukaryota</taxon>
        <taxon>Metazoa</taxon>
        <taxon>Ecdysozoa</taxon>
        <taxon>Arthropoda</taxon>
        <taxon>Crustacea</taxon>
        <taxon>Multicrustacea</taxon>
        <taxon>Malacostraca</taxon>
        <taxon>Eumalacostraca</taxon>
        <taxon>Peracarida</taxon>
        <taxon>Isopoda</taxon>
        <taxon>Oniscidea</taxon>
        <taxon>Crinocheta</taxon>
        <taxon>Armadillidiidae</taxon>
        <taxon>Armadillidium</taxon>
    </lineage>
</organism>
<dbReference type="GO" id="GO:0045039">
    <property type="term" value="P:protein insertion into mitochondrial inner membrane"/>
    <property type="evidence" value="ECO:0007669"/>
    <property type="project" value="TreeGrafter"/>
</dbReference>
<dbReference type="InterPro" id="IPR019322">
    <property type="entry name" value="TIMM29"/>
</dbReference>
<sequence length="191" mass="22786">MIIRTLSSKLALLKNKFTLPSRFQKGLLGKWTNYWILVGQDYKRSTIDLIKESRKKPLKTSIVITSLSGIIYSIKTNPNEIDFKSTVQLYLNESAMYGEKTRNKEVDNFYVQLIDSFNHGLVRRISFGVFSIIWIDNYSKEHGIYKSQCKYLRPRYLTFHTRIVDFGFLGRWWNIDRQYKIYDINEDEWNK</sequence>
<accession>A0A5N5T4Q0</accession>
<dbReference type="PANTHER" id="PTHR21435">
    <property type="entry name" value="MITOCHONDRIAL IMPORT INNER MEMBRANE TRANSLOCASE SUBUNIT TIM29"/>
    <property type="match status" value="1"/>
</dbReference>
<name>A0A5N5T4Q0_9CRUS</name>
<dbReference type="Pfam" id="PF10171">
    <property type="entry name" value="Tim29"/>
    <property type="match status" value="1"/>
</dbReference>
<dbReference type="OrthoDB" id="5970620at2759"/>
<protein>
    <recommendedName>
        <fullName evidence="3">Mitochondrial import inner membrane translocase subunit Tim29</fullName>
    </recommendedName>
</protein>
<dbReference type="AlphaFoldDB" id="A0A5N5T4Q0"/>
<proteinExistence type="predicted"/>
<comment type="caution">
    <text evidence="1">The sequence shown here is derived from an EMBL/GenBank/DDBJ whole genome shotgun (WGS) entry which is preliminary data.</text>
</comment>
<keyword evidence="2" id="KW-1185">Reference proteome</keyword>
<evidence type="ECO:0008006" key="3">
    <source>
        <dbReference type="Google" id="ProtNLM"/>
    </source>
</evidence>
<gene>
    <name evidence="1" type="ORF">Anas_11103</name>
</gene>
<dbReference type="EMBL" id="SEYY01010533">
    <property type="protein sequence ID" value="KAB7501466.1"/>
    <property type="molecule type" value="Genomic_DNA"/>
</dbReference>
<dbReference type="PANTHER" id="PTHR21435:SF1">
    <property type="entry name" value="MITOCHONDRIAL IMPORT INNER MEMBRANE TRANSLOCASE SUBUNIT TIM29"/>
    <property type="match status" value="1"/>
</dbReference>
<evidence type="ECO:0000313" key="2">
    <source>
        <dbReference type="Proteomes" id="UP000326759"/>
    </source>
</evidence>